<reference evidence="1 2" key="1">
    <citation type="journal article" date="2024" name="BMC Genomics">
        <title>De novo assembly and annotation of Popillia japonica's genome with initial clues to its potential as an invasive pest.</title>
        <authorList>
            <person name="Cucini C."/>
            <person name="Boschi S."/>
            <person name="Funari R."/>
            <person name="Cardaioli E."/>
            <person name="Iannotti N."/>
            <person name="Marturano G."/>
            <person name="Paoli F."/>
            <person name="Bruttini M."/>
            <person name="Carapelli A."/>
            <person name="Frati F."/>
            <person name="Nardi F."/>
        </authorList>
    </citation>
    <scope>NUCLEOTIDE SEQUENCE [LARGE SCALE GENOMIC DNA]</scope>
    <source>
        <strain evidence="1">DMR45628</strain>
    </source>
</reference>
<name>A0AAW1JWQ3_POPJA</name>
<accession>A0AAW1JWQ3</accession>
<dbReference type="EMBL" id="JASPKY010000325">
    <property type="protein sequence ID" value="KAK9708601.1"/>
    <property type="molecule type" value="Genomic_DNA"/>
</dbReference>
<sequence length="128" mass="14670">MLALINNLQDEIRDLKAKYSALIDSRASSGNPSNIMVGEDIINEVYERNKRSRNIIIYGSHESGTSKQQQIDLDNVTVQNLMEEVGIQCEQIKPIRLGRFDPTKEQRVRPIRITLSSSDDVHKTIFWI</sequence>
<comment type="caution">
    <text evidence="1">The sequence shown here is derived from an EMBL/GenBank/DDBJ whole genome shotgun (WGS) entry which is preliminary data.</text>
</comment>
<evidence type="ECO:0000313" key="2">
    <source>
        <dbReference type="Proteomes" id="UP001458880"/>
    </source>
</evidence>
<dbReference type="Proteomes" id="UP001458880">
    <property type="component" value="Unassembled WGS sequence"/>
</dbReference>
<proteinExistence type="predicted"/>
<protein>
    <submittedName>
        <fullName evidence="1">Uncharacterized protein</fullName>
    </submittedName>
</protein>
<organism evidence="1 2">
    <name type="scientific">Popillia japonica</name>
    <name type="common">Japanese beetle</name>
    <dbReference type="NCBI Taxonomy" id="7064"/>
    <lineage>
        <taxon>Eukaryota</taxon>
        <taxon>Metazoa</taxon>
        <taxon>Ecdysozoa</taxon>
        <taxon>Arthropoda</taxon>
        <taxon>Hexapoda</taxon>
        <taxon>Insecta</taxon>
        <taxon>Pterygota</taxon>
        <taxon>Neoptera</taxon>
        <taxon>Endopterygota</taxon>
        <taxon>Coleoptera</taxon>
        <taxon>Polyphaga</taxon>
        <taxon>Scarabaeiformia</taxon>
        <taxon>Scarabaeidae</taxon>
        <taxon>Rutelinae</taxon>
        <taxon>Popillia</taxon>
    </lineage>
</organism>
<gene>
    <name evidence="1" type="ORF">QE152_g27101</name>
</gene>
<evidence type="ECO:0000313" key="1">
    <source>
        <dbReference type="EMBL" id="KAK9708601.1"/>
    </source>
</evidence>
<dbReference type="AlphaFoldDB" id="A0AAW1JWQ3"/>
<keyword evidence="2" id="KW-1185">Reference proteome</keyword>